<keyword evidence="1" id="KW-0812">Transmembrane</keyword>
<accession>A0ABU0SMM6</accession>
<dbReference type="Pfam" id="PF09670">
    <property type="entry name" value="Cas_Cas02710"/>
    <property type="match status" value="1"/>
</dbReference>
<name>A0ABU0SMM6_9ACTN</name>
<protein>
    <submittedName>
        <fullName evidence="2">CRISPR-associated protein (TIGR02710 family)</fullName>
    </submittedName>
</protein>
<dbReference type="EMBL" id="JAUSZI010000002">
    <property type="protein sequence ID" value="MDQ1024814.1"/>
    <property type="molecule type" value="Genomic_DNA"/>
</dbReference>
<evidence type="ECO:0000313" key="2">
    <source>
        <dbReference type="EMBL" id="MDQ1024814.1"/>
    </source>
</evidence>
<organism evidence="2 3">
    <name type="scientific">Streptomyces umbrinus</name>
    <dbReference type="NCBI Taxonomy" id="67370"/>
    <lineage>
        <taxon>Bacteria</taxon>
        <taxon>Bacillati</taxon>
        <taxon>Actinomycetota</taxon>
        <taxon>Actinomycetes</taxon>
        <taxon>Kitasatosporales</taxon>
        <taxon>Streptomycetaceae</taxon>
        <taxon>Streptomyces</taxon>
        <taxon>Streptomyces phaeochromogenes group</taxon>
    </lineage>
</organism>
<sequence length="485" mass="53669">MVGSFEGKAARLQRIESGQEQYGPGDRKEQATRFYLDEMLDEIVERAAQRSNRRPRTPVRLLISLAGFSPITTVLVYRLLKPQRMLVVTSLNAQSSIDVIGEQVIGAGRLRHQDFRHAPVVPTDPLGIYRVVRTELEELEKRDEERPYAVIDITGGRKVMSAAAALAAWQLGLDLCYIDSDYDPARLRPVPGSDRLLLLDNPTALFGEQSMSAALEMFANGAFESARQRYDELCEIVAEPGRARFMRALSELYRAWCDLDLTALPQGVRAVEKALHHVRHDVSAQTARRLERQLTFLHLLAEGDHDSLLVCFFVLGEHYRDVGRHDFAALLYYRAIEGCLAGRLERLAAGFSCGRPDYTVLTADPEGLRARYVDIQRSLGRKDADGTLPPVIGLMSAAVLLAALDDDMLRSAQLSGPKALSHLNSLATTRNKSVLAHGSATVGAKESQTLGAKARAVLRGYWSTLGTGDDVAALCEELKFVRTDR</sequence>
<comment type="caution">
    <text evidence="2">The sequence shown here is derived from an EMBL/GenBank/DDBJ whole genome shotgun (WGS) entry which is preliminary data.</text>
</comment>
<dbReference type="Proteomes" id="UP001230328">
    <property type="component" value="Unassembled WGS sequence"/>
</dbReference>
<dbReference type="Gene3D" id="3.40.50.10770">
    <property type="entry name" value="Hypothetical protein VC1899 like domain (Restriction endonuclease-like)"/>
    <property type="match status" value="1"/>
</dbReference>
<keyword evidence="1" id="KW-1133">Transmembrane helix</keyword>
<proteinExistence type="predicted"/>
<evidence type="ECO:0000256" key="1">
    <source>
        <dbReference type="SAM" id="Phobius"/>
    </source>
</evidence>
<keyword evidence="3" id="KW-1185">Reference proteome</keyword>
<evidence type="ECO:0000313" key="3">
    <source>
        <dbReference type="Proteomes" id="UP001230328"/>
    </source>
</evidence>
<dbReference type="InterPro" id="IPR014082">
    <property type="entry name" value="CRISPR-assoc_prot_Cas02710"/>
</dbReference>
<feature type="transmembrane region" description="Helical" evidence="1">
    <location>
        <begin position="59"/>
        <end position="80"/>
    </location>
</feature>
<gene>
    <name evidence="2" type="ORF">QF035_002396</name>
</gene>
<keyword evidence="1" id="KW-0472">Membrane</keyword>
<dbReference type="NCBIfam" id="TIGR02710">
    <property type="entry name" value="TIGR02710 family CRISPR-associated CARF protein"/>
    <property type="match status" value="1"/>
</dbReference>
<reference evidence="2 3" key="1">
    <citation type="submission" date="2023-07" db="EMBL/GenBank/DDBJ databases">
        <title>Comparative genomics of wheat-associated soil bacteria to identify genetic determinants of phenazine resistance.</title>
        <authorList>
            <person name="Mouncey N."/>
        </authorList>
    </citation>
    <scope>NUCLEOTIDE SEQUENCE [LARGE SCALE GENOMIC DNA]</scope>
    <source>
        <strain evidence="2 3">V2I4</strain>
    </source>
</reference>